<accession>A0AAW1PD35</accession>
<sequence length="890" mass="97459">MSTPVWLKYGDDYQQVTTNLEGRLSVKQIASEFGLDVDSVKFNSVLEAYDPTGFTIRVVPGGQAQDSAIVVKGRPAAGKRKSPERAAAGGEAEGSRAAKRARGAEGTSGHGDSDDEETAPPRYCKLEGDEFKLPREKRATVPDVVPEPLRSCFLVPGPWLRQITLVKLHIIAQLHCKVLDKAAWDAGGQPRADLVEKASLLVPVLWQVVKARIADDEWEPLAPFHNEGDATSNAVPALLRFVQRDDVVTELLTNWLQGARDTGRKQYVGGLSHETGMGKTMTLLILANPPMYLVDAFVEAVSLQKLDAHQTSLSRALAMSLADRATMKMPDFKATNPITLHGVMGRLLTHCGTPLLLALDEVQAVDAKEYANYFQPPSEQLGEALAPYWPTKCLMEELEAMVDCGSHLFVGLAGRSLGLALVGNNVSPIISSPLVAKVKVLTALSADSIRTILLETCLEASKVTLASKLGLADRPKRIKDFAERVFILSGGVALLVRTAIDGAVRCGAHWGTMSDDTWEQLLHERYLPEPGVSEGGAAADPFTPNAKRHWAALRAHITKERLKMEPADLTPKGGIAAFMLANPYELVEGGLRLILPAVILANRLHQLLPGSLLRKLEAELQAFVRLLTHMRSTWRVMEWMMVDVVQSRMTEKLLMGPGRHEALRFRDLLPFLADPEANGKIGHATGELLVKVPGFSVQCTRSGEHKGDWAARIQTKLGGDPHAAFMHVSDFGTCLNMTNLFPKNVVGWPKAGSAGPDIILLAAEMWLLVSAKWRISNSNKLDAADVAKDASYAIQMYESLPGGRPKRVVLLVNTYFQKTEQVRSWAEMRPIPQNTELSDTVRVPEYLAVYITNDAMLEEFLGPELFAPLASIARTEMEGNNKVCDTSIWF</sequence>
<protein>
    <submittedName>
        <fullName evidence="2">Uncharacterized protein</fullName>
    </submittedName>
</protein>
<dbReference type="Proteomes" id="UP001489004">
    <property type="component" value="Unassembled WGS sequence"/>
</dbReference>
<evidence type="ECO:0000313" key="2">
    <source>
        <dbReference type="EMBL" id="KAK9806353.1"/>
    </source>
</evidence>
<name>A0AAW1PD35_9CHLO</name>
<gene>
    <name evidence="2" type="ORF">WJX72_011221</name>
</gene>
<evidence type="ECO:0000256" key="1">
    <source>
        <dbReference type="SAM" id="MobiDB-lite"/>
    </source>
</evidence>
<proteinExistence type="predicted"/>
<reference evidence="2 3" key="1">
    <citation type="journal article" date="2024" name="Nat. Commun.">
        <title>Phylogenomics reveals the evolutionary origins of lichenization in chlorophyte algae.</title>
        <authorList>
            <person name="Puginier C."/>
            <person name="Libourel C."/>
            <person name="Otte J."/>
            <person name="Skaloud P."/>
            <person name="Haon M."/>
            <person name="Grisel S."/>
            <person name="Petersen M."/>
            <person name="Berrin J.G."/>
            <person name="Delaux P.M."/>
            <person name="Dal Grande F."/>
            <person name="Keller J."/>
        </authorList>
    </citation>
    <scope>NUCLEOTIDE SEQUENCE [LARGE SCALE GENOMIC DNA]</scope>
    <source>
        <strain evidence="2 3">SAG 2043</strain>
    </source>
</reference>
<dbReference type="EMBL" id="JALJOR010000014">
    <property type="protein sequence ID" value="KAK9806353.1"/>
    <property type="molecule type" value="Genomic_DNA"/>
</dbReference>
<keyword evidence="3" id="KW-1185">Reference proteome</keyword>
<organism evidence="2 3">
    <name type="scientific">[Myrmecia] bisecta</name>
    <dbReference type="NCBI Taxonomy" id="41462"/>
    <lineage>
        <taxon>Eukaryota</taxon>
        <taxon>Viridiplantae</taxon>
        <taxon>Chlorophyta</taxon>
        <taxon>core chlorophytes</taxon>
        <taxon>Trebouxiophyceae</taxon>
        <taxon>Trebouxiales</taxon>
        <taxon>Trebouxiaceae</taxon>
        <taxon>Myrmecia</taxon>
    </lineage>
</organism>
<feature type="region of interest" description="Disordered" evidence="1">
    <location>
        <begin position="70"/>
        <end position="122"/>
    </location>
</feature>
<comment type="caution">
    <text evidence="2">The sequence shown here is derived from an EMBL/GenBank/DDBJ whole genome shotgun (WGS) entry which is preliminary data.</text>
</comment>
<evidence type="ECO:0000313" key="3">
    <source>
        <dbReference type="Proteomes" id="UP001489004"/>
    </source>
</evidence>
<dbReference type="AlphaFoldDB" id="A0AAW1PD35"/>